<keyword evidence="4" id="KW-1185">Reference proteome</keyword>
<comment type="caution">
    <text evidence="3">The sequence shown here is derived from an EMBL/GenBank/DDBJ whole genome shotgun (WGS) entry which is preliminary data.</text>
</comment>
<evidence type="ECO:0000256" key="1">
    <source>
        <dbReference type="SAM" id="Coils"/>
    </source>
</evidence>
<name>A0A9W6TUB0_9STRA</name>
<dbReference type="OrthoDB" id="110301at2759"/>
<dbReference type="AlphaFoldDB" id="A0A9W6TUB0"/>
<dbReference type="Proteomes" id="UP001165121">
    <property type="component" value="Unassembled WGS sequence"/>
</dbReference>
<proteinExistence type="predicted"/>
<evidence type="ECO:0000313" key="3">
    <source>
        <dbReference type="EMBL" id="GMF20161.1"/>
    </source>
</evidence>
<keyword evidence="1" id="KW-0175">Coiled coil</keyword>
<reference evidence="3" key="1">
    <citation type="submission" date="2023-04" db="EMBL/GenBank/DDBJ databases">
        <title>Phytophthora fragariaefolia NBRC 109709.</title>
        <authorList>
            <person name="Ichikawa N."/>
            <person name="Sato H."/>
            <person name="Tonouchi N."/>
        </authorList>
    </citation>
    <scope>NUCLEOTIDE SEQUENCE</scope>
    <source>
        <strain evidence="3">NBRC 109709</strain>
    </source>
</reference>
<evidence type="ECO:0000256" key="2">
    <source>
        <dbReference type="SAM" id="MobiDB-lite"/>
    </source>
</evidence>
<gene>
    <name evidence="3" type="ORF">Pfra01_000231500</name>
</gene>
<organism evidence="3 4">
    <name type="scientific">Phytophthora fragariaefolia</name>
    <dbReference type="NCBI Taxonomy" id="1490495"/>
    <lineage>
        <taxon>Eukaryota</taxon>
        <taxon>Sar</taxon>
        <taxon>Stramenopiles</taxon>
        <taxon>Oomycota</taxon>
        <taxon>Peronosporomycetes</taxon>
        <taxon>Peronosporales</taxon>
        <taxon>Peronosporaceae</taxon>
        <taxon>Phytophthora</taxon>
    </lineage>
</organism>
<evidence type="ECO:0000313" key="4">
    <source>
        <dbReference type="Proteomes" id="UP001165121"/>
    </source>
</evidence>
<sequence>MVTAATTSTASAITNADDLMEGNMKAKAAFEHQTALIERLIEVNQSLEARVKSLEAACINTETAASAGKQAKRPRDDDTSVPAKRRRCPKTTSLIDTWFAWYTAIPRGWYSTGKRKKSDAKWLVVFMKLFIADGHTLDESSASYKDNVCQLGKFASGAVAAYVWAQGVPSKGSNAVLKALRQLHREGSLNSHITAHDQRLAIGRVADPVPAHHQSVLKPPP</sequence>
<accession>A0A9W6TUB0</accession>
<feature type="region of interest" description="Disordered" evidence="2">
    <location>
        <begin position="65"/>
        <end position="86"/>
    </location>
</feature>
<dbReference type="EMBL" id="BSXT01000187">
    <property type="protein sequence ID" value="GMF20161.1"/>
    <property type="molecule type" value="Genomic_DNA"/>
</dbReference>
<protein>
    <submittedName>
        <fullName evidence="3">Unnamed protein product</fullName>
    </submittedName>
</protein>
<feature type="coiled-coil region" evidence="1">
    <location>
        <begin position="37"/>
        <end position="64"/>
    </location>
</feature>